<dbReference type="RefSeq" id="WP_116774172.1">
    <property type="nucleotide sequence ID" value="NZ_QDKG01000001.1"/>
</dbReference>
<keyword evidence="1" id="KW-1133">Transmembrane helix</keyword>
<dbReference type="OrthoDB" id="7069095at2"/>
<comment type="caution">
    <text evidence="2">The sequence shown here is derived from an EMBL/GenBank/DDBJ whole genome shotgun (WGS) entry which is preliminary data.</text>
</comment>
<evidence type="ECO:0000313" key="3">
    <source>
        <dbReference type="Proteomes" id="UP000245627"/>
    </source>
</evidence>
<keyword evidence="1" id="KW-0472">Membrane</keyword>
<evidence type="ECO:0000256" key="1">
    <source>
        <dbReference type="SAM" id="Phobius"/>
    </source>
</evidence>
<sequence length="359" mass="41629">MKKSLQVTHEVSESDNTNTDYKQKGYLALPFDESQFAEFVKGLLGTPQTITKNLFGEFDLDLSELQNIHYLINQRVRQQNGGKFLQLKSQIYFNDDSSIILSSFEELSTYNEVKKVVSIAIRMTWSYLIQFPDKDVPERQEIEILFVCNFNEYEGRDNLIALMSPRRNIASIHIRIEHTARTWGADMETLLTNYLQGLFRKENSFRRFMRSNALLCSAFVTMFWGMITTYLWSDRSSKILEKRKAEIDDFLKSNDSLNDKLNYLISSVLDYKSTQFNNDKFVFSLVMGLCIIISMTSIIALLRSRKKSFLLLSKESYKFKIDTENDYRGAITLYIVGIVVSIGVNIVSAFILTYFMSVD</sequence>
<accession>A0A2T8HLK0</accession>
<reference evidence="2 3" key="1">
    <citation type="submission" date="2018-04" db="EMBL/GenBank/DDBJ databases">
        <title>Sphingobacterium cortibacter sp. nov.</title>
        <authorList>
            <person name="Li Y."/>
        </authorList>
    </citation>
    <scope>NUCLEOTIDE SEQUENCE [LARGE SCALE GENOMIC DNA]</scope>
    <source>
        <strain evidence="2 3">2c-3</strain>
    </source>
</reference>
<feature type="transmembrane region" description="Helical" evidence="1">
    <location>
        <begin position="331"/>
        <end position="356"/>
    </location>
</feature>
<feature type="transmembrane region" description="Helical" evidence="1">
    <location>
        <begin position="213"/>
        <end position="232"/>
    </location>
</feature>
<dbReference type="AlphaFoldDB" id="A0A2T8HLK0"/>
<keyword evidence="3" id="KW-1185">Reference proteome</keyword>
<protein>
    <submittedName>
        <fullName evidence="2">Uncharacterized protein</fullName>
    </submittedName>
</protein>
<name>A0A2T8HLK0_9SPHI</name>
<dbReference type="Proteomes" id="UP000245627">
    <property type="component" value="Unassembled WGS sequence"/>
</dbReference>
<proteinExistence type="predicted"/>
<dbReference type="EMBL" id="QDKG01000001">
    <property type="protein sequence ID" value="PVH26307.1"/>
    <property type="molecule type" value="Genomic_DNA"/>
</dbReference>
<feature type="transmembrane region" description="Helical" evidence="1">
    <location>
        <begin position="281"/>
        <end position="302"/>
    </location>
</feature>
<keyword evidence="1" id="KW-0812">Transmembrane</keyword>
<gene>
    <name evidence="2" type="ORF">DC487_01380</name>
</gene>
<organism evidence="2 3">
    <name type="scientific">Sphingobacterium corticibacter</name>
    <dbReference type="NCBI Taxonomy" id="2171749"/>
    <lineage>
        <taxon>Bacteria</taxon>
        <taxon>Pseudomonadati</taxon>
        <taxon>Bacteroidota</taxon>
        <taxon>Sphingobacteriia</taxon>
        <taxon>Sphingobacteriales</taxon>
        <taxon>Sphingobacteriaceae</taxon>
        <taxon>Sphingobacterium</taxon>
    </lineage>
</organism>
<evidence type="ECO:0000313" key="2">
    <source>
        <dbReference type="EMBL" id="PVH26307.1"/>
    </source>
</evidence>